<dbReference type="PANTHER" id="PTHR43628">
    <property type="entry name" value="ACTIVATOR OF C KINASE PROTEIN 1-RELATED"/>
    <property type="match status" value="1"/>
</dbReference>
<dbReference type="InterPro" id="IPR011990">
    <property type="entry name" value="TPR-like_helical_dom_sf"/>
</dbReference>
<dbReference type="Gene3D" id="2.130.10.30">
    <property type="entry name" value="Regulator of chromosome condensation 1/beta-lactamase-inhibitor protein II"/>
    <property type="match status" value="2"/>
</dbReference>
<accession>U4K3T9</accession>
<dbReference type="InterPro" id="IPR006597">
    <property type="entry name" value="Sel1-like"/>
</dbReference>
<dbReference type="InterPro" id="IPR052945">
    <property type="entry name" value="Mitotic_Regulator"/>
</dbReference>
<dbReference type="STRING" id="28173.VIBNI_B0127"/>
<proteinExistence type="predicted"/>
<dbReference type="PATRIC" id="fig|1260221.3.peg.3816"/>
<reference evidence="1 2" key="1">
    <citation type="journal article" date="2013" name="ISME J.">
        <title>Comparative genomics of pathogenic lineages of Vibrio nigripulchritudo identifies virulence-associated traits.</title>
        <authorList>
            <person name="Goudenege D."/>
            <person name="Labreuche Y."/>
            <person name="Krin E."/>
            <person name="Ansquer D."/>
            <person name="Mangenot S."/>
            <person name="Calteau A."/>
            <person name="Medigue C."/>
            <person name="Mazel D."/>
            <person name="Polz M.F."/>
            <person name="Le Roux F."/>
        </authorList>
    </citation>
    <scope>NUCLEOTIDE SEQUENCE [LARGE SCALE GENOMIC DNA]</scope>
    <source>
        <strain evidence="2">SnF1</strain>
    </source>
</reference>
<protein>
    <submittedName>
        <fullName evidence="1">Uncharacterized protein</fullName>
    </submittedName>
</protein>
<gene>
    <name evidence="1" type="ORF">VIBNI_B0127</name>
</gene>
<evidence type="ECO:0000313" key="2">
    <source>
        <dbReference type="Proteomes" id="UP000016895"/>
    </source>
</evidence>
<dbReference type="OrthoDB" id="6461088at2"/>
<dbReference type="AlphaFoldDB" id="U4K3T9"/>
<dbReference type="InterPro" id="IPR009091">
    <property type="entry name" value="RCC1/BLIP-II"/>
</dbReference>
<dbReference type="Proteomes" id="UP000016895">
    <property type="component" value="Chromosome 2"/>
</dbReference>
<dbReference type="PROSITE" id="PS51257">
    <property type="entry name" value="PROKAR_LIPOPROTEIN"/>
    <property type="match status" value="1"/>
</dbReference>
<dbReference type="SUPFAM" id="SSF81901">
    <property type="entry name" value="HCP-like"/>
    <property type="match status" value="4"/>
</dbReference>
<dbReference type="SUPFAM" id="SSF50985">
    <property type="entry name" value="RCC1/BLIP-II"/>
    <property type="match status" value="2"/>
</dbReference>
<organism evidence="1 2">
    <name type="scientific">Vibrio nigripulchritudo</name>
    <dbReference type="NCBI Taxonomy" id="28173"/>
    <lineage>
        <taxon>Bacteria</taxon>
        <taxon>Pseudomonadati</taxon>
        <taxon>Pseudomonadota</taxon>
        <taxon>Gammaproteobacteria</taxon>
        <taxon>Vibrionales</taxon>
        <taxon>Vibrionaceae</taxon>
        <taxon>Vibrio</taxon>
    </lineage>
</organism>
<name>U4K3T9_9VIBR</name>
<dbReference type="Pfam" id="PF08238">
    <property type="entry name" value="Sel1"/>
    <property type="match status" value="16"/>
</dbReference>
<dbReference type="RefSeq" id="WP_022560629.1">
    <property type="nucleotide sequence ID" value="NC_022543.1"/>
</dbReference>
<keyword evidence="2" id="KW-1185">Reference proteome</keyword>
<dbReference type="EMBL" id="FO203527">
    <property type="protein sequence ID" value="CCO59956.1"/>
    <property type="molecule type" value="Genomic_DNA"/>
</dbReference>
<dbReference type="SMART" id="SM00671">
    <property type="entry name" value="SEL1"/>
    <property type="match status" value="17"/>
</dbReference>
<evidence type="ECO:0000313" key="1">
    <source>
        <dbReference type="EMBL" id="CCO59956.1"/>
    </source>
</evidence>
<dbReference type="KEGG" id="vni:VIBNI_B0127"/>
<dbReference type="Gene3D" id="1.25.40.10">
    <property type="entry name" value="Tetratricopeptide repeat domain"/>
    <property type="match status" value="6"/>
</dbReference>
<sequence>MKKIVLATAISLGLLVGCGGGSDSGGGQAAEEAFVQALNHEEVGNVSAAFALYKKSAELGHSGAQNNLGLMYLYGEGTEQNEVESLKWFSKSANQGNKYGQYNLARSYFYGWGTGKNYSQAFNWASRAKDHSGAINLLGMLHEEGKGVSKNLIQAFQLYQKAANLDNASGMFNLGRMYQYGIYVQKSFSEAKKWYELSGSRNHGGAYYQLSLMYFKEQREDESTINYYIERSASLGYSQAQFSLARAYYTGKLFDEISHWQYFDYARQWYEKAALNGHIGAKNNLALMLAMGEGGDVDYVSAYNLLKEISEEGYVTGQVNLAEFYELGHLGTNDFNKAYQWYQKAELLCEKLTSISKSCAEVYVRIGMLHERGVLDEIDYDKALHYFQKASSVSYPPAFTQLGKLYLDGFAFEKNYDLAKEWFDKAINSGSPDAGAQNYLGYMYQHGLGVEENVTLAKEYYKKAMEQDYAPAFTNMAILAGPDGGRYQLYSSAVFRYDYDPQALYYISNYTYLMNEENKWKDWLMLAANAGNVDAYHGLGYRAETVASFYDENSYKYKELYEEAALWYEKAAKRNHIQAIMKIAYLYTHGIGVVQNSESASHYYLKAARFGNSEAQFKMGQLYQSGFGVDVDHALSLYWFEKAQLQGMDSATTEIGKIHEFGLGVAQDYNKAFRYYSEAADKNEAEAQYRIGLLYRDGLGTQTNETASKAWLMQAATKGHREAHALTYSPVKEILNTTTAGAVLREDGSVITWGEDVSSDISSVKEKLTQGVVTIGNSLEDFAALKEDGSVVRWGRLVADNLDESRFASGVKELHFGGQGLAIIKEGGELITWSHCCHGMDPSSVLSKLQSGIEKVLFISSSIAALKDNGELVTWDWLDSSNVEAQLASGVVDFVSNFHANLALKNDGSIVLWGVSNGANNTEVEGELNNDVSKVVSGYDSMVAITNSGKVVEWDDEQYNVVFPSGITNVIYDNVQYLAYKGDGSVYSWASDMPVESISISGSKVKKAISSDAGFAVLKEDGTLISWERTYVGTYYNKYYDTIPNDGIKDIFANKNSFAAIKNDGSAFSWGELESSEVSDKLRSDVSKIIPAKRAFYAIKANGEVVYWGSIGMNFDRTSRPDIFLNPSQ</sequence>
<dbReference type="PANTHER" id="PTHR43628:SF1">
    <property type="entry name" value="CHITIN SYNTHASE REGULATORY FACTOR 2-RELATED"/>
    <property type="match status" value="1"/>
</dbReference>